<evidence type="ECO:0000313" key="2">
    <source>
        <dbReference type="EMBL" id="AKJ29354.1"/>
    </source>
</evidence>
<gene>
    <name evidence="2" type="ORF">AAW51_2663</name>
</gene>
<dbReference type="STRING" id="413882.AAW51_2663"/>
<keyword evidence="1" id="KW-0472">Membrane</keyword>
<feature type="transmembrane region" description="Helical" evidence="1">
    <location>
        <begin position="95"/>
        <end position="115"/>
    </location>
</feature>
<protein>
    <submittedName>
        <fullName evidence="2">Membrane protein</fullName>
    </submittedName>
</protein>
<feature type="transmembrane region" description="Helical" evidence="1">
    <location>
        <begin position="127"/>
        <end position="148"/>
    </location>
</feature>
<keyword evidence="1" id="KW-1133">Transmembrane helix</keyword>
<feature type="transmembrane region" description="Helical" evidence="1">
    <location>
        <begin position="21"/>
        <end position="43"/>
    </location>
</feature>
<keyword evidence="3" id="KW-1185">Reference proteome</keyword>
<dbReference type="EMBL" id="CP011371">
    <property type="protein sequence ID" value="AKJ29354.1"/>
    <property type="molecule type" value="Genomic_DNA"/>
</dbReference>
<keyword evidence="1" id="KW-0812">Transmembrane</keyword>
<evidence type="ECO:0000313" key="3">
    <source>
        <dbReference type="Proteomes" id="UP000035352"/>
    </source>
</evidence>
<proteinExistence type="predicted"/>
<reference evidence="2 3" key="1">
    <citation type="submission" date="2015-05" db="EMBL/GenBank/DDBJ databases">
        <authorList>
            <person name="Tang B."/>
            <person name="Yu Y."/>
        </authorList>
    </citation>
    <scope>NUCLEOTIDE SEQUENCE [LARGE SCALE GENOMIC DNA]</scope>
    <source>
        <strain evidence="2 3">DSM 7029</strain>
    </source>
</reference>
<evidence type="ECO:0000256" key="1">
    <source>
        <dbReference type="SAM" id="Phobius"/>
    </source>
</evidence>
<name>A0A0G3BIT8_9BURK</name>
<accession>A0A0G3BIT8</accession>
<dbReference type="Proteomes" id="UP000035352">
    <property type="component" value="Chromosome"/>
</dbReference>
<dbReference type="AlphaFoldDB" id="A0A0G3BIT8"/>
<organism evidence="2 3">
    <name type="scientific">Caldimonas brevitalea</name>
    <dbReference type="NCBI Taxonomy" id="413882"/>
    <lineage>
        <taxon>Bacteria</taxon>
        <taxon>Pseudomonadati</taxon>
        <taxon>Pseudomonadota</taxon>
        <taxon>Betaproteobacteria</taxon>
        <taxon>Burkholderiales</taxon>
        <taxon>Sphaerotilaceae</taxon>
        <taxon>Caldimonas</taxon>
    </lineage>
</organism>
<feature type="transmembrane region" description="Helical" evidence="1">
    <location>
        <begin position="63"/>
        <end position="83"/>
    </location>
</feature>
<dbReference type="RefSeq" id="WP_047195005.1">
    <property type="nucleotide sequence ID" value="NZ_CP011371.1"/>
</dbReference>
<sequence length="150" mass="15923">MPATPVAIEIPAWTWLAGHPWLYPVLEALHICGIALLLGSLVLFELRVWGLGTTLPPQALGRLALGVSLAGFSLAAATGLLMFSTQPAELLVNRAFRLKFALLTLAGLNAAAFHARGGLAKLDAMARLQTVVSLGLWLAVIICGRWIAYA</sequence>
<dbReference type="KEGG" id="pbh:AAW51_2663"/>
<dbReference type="PATRIC" id="fig|413882.6.peg.2777"/>
<dbReference type="OrthoDB" id="8537176at2"/>